<dbReference type="InterPro" id="IPR011330">
    <property type="entry name" value="Glyco_hydro/deAcase_b/a-brl"/>
</dbReference>
<dbReference type="GO" id="GO:0005975">
    <property type="term" value="P:carbohydrate metabolic process"/>
    <property type="evidence" value="ECO:0007669"/>
    <property type="project" value="InterPro"/>
</dbReference>
<dbReference type="Pfam" id="PF11617">
    <property type="entry name" value="Cu-binding_MopE"/>
    <property type="match status" value="2"/>
</dbReference>
<evidence type="ECO:0000313" key="1">
    <source>
        <dbReference type="EMBL" id="KJE94737.1"/>
    </source>
</evidence>
<name>A0A0D2VTU5_CAPO3</name>
<protein>
    <submittedName>
        <fullName evidence="1">Uncharacterized protein</fullName>
    </submittedName>
</protein>
<dbReference type="Proteomes" id="UP000008743">
    <property type="component" value="Unassembled WGS sequence"/>
</dbReference>
<dbReference type="Gene3D" id="3.20.20.370">
    <property type="entry name" value="Glycoside hydrolase/deacetylase"/>
    <property type="match status" value="1"/>
</dbReference>
<dbReference type="SUPFAM" id="SSF88713">
    <property type="entry name" value="Glycoside hydrolase/deacetylase"/>
    <property type="match status" value="1"/>
</dbReference>
<keyword evidence="2" id="KW-1185">Reference proteome</keyword>
<dbReference type="PhylomeDB" id="A0A0D2VTU5"/>
<dbReference type="EMBL" id="KE346367">
    <property type="protein sequence ID" value="KJE94737.1"/>
    <property type="molecule type" value="Genomic_DNA"/>
</dbReference>
<dbReference type="AlphaFoldDB" id="A0A0D2VTU5"/>
<dbReference type="RefSeq" id="XP_004347014.1">
    <property type="nucleotide sequence ID" value="XM_004346964.2"/>
</dbReference>
<sequence>MVHSARSPRQRLPAILVATLVLFCVGVTFPRHVVAAYIAGAPVNCPVAGDAAYQDVETLCDGIDNDCDGRIDVIDQSEASACTISSLLGECSKGFYHCSLQTANTRACLGPKPLPESLNGLDDDCDGEVDNVPISDQVYVSRAAVFAITGDDTSNDDALSGVGANMYMMALEQRGIEYDLITTAAMADTKLPIMRDLYSLVIFSVDSPSTEFLNTQRLAEFERFVFLGGVIMSFFPTSSPNLNQLLGITGTRNERDYFFIRYSTDAQVPLLHSLDSFEELDLMVSSSANVTHQLNLLQPAAGTVSLATAYKGTTVAGTAITRRTLGTGSVYAFAHDMWWYVGSRCYINCFSPAIDVLGLMIRSALHEGTKGHSIIKHTVPGEADSILILTSDTHDYSDTVFDFVETLLQVDNPRPRVSFFSQTTTNIHSRDPTALREMCRLGQCPLGGHSVSHVAGFNNLVEGTPSDTYESGYVGTLNEDVNGTALYSEILVNNELVQAITGKPMLGFRSPYLQLHLNQYPVLEQAGMVVDSSVAVGDLPCNLPIDLKLCQPLVYVFQHVDLLEFPLSGEDGLVGTDGVRYDLQPASYKWFLNNWKRLQLMNKANNGMTVILDHDGWGSGPRDDSILAAKRQAMVDAFNYAKSQSIKYNMGMIEYGSWFKLRNKVRVTGLYQGSTYSGNLFGAPGGDVQDLTLEFSDRVASFECPVCGPSAIYRNRVVISSLPANATAYFSARVGLVPDQTPPVVVDSELPPAPVSPVYTCSNPRIPLIVNSFRYITTWYNDLNQYCGDEGSMASLTHDFANGILSLRTSPSGDSSWYSMLWNPDFSYEVDPAGVTGVRVVIRANPGTSMTLSVQTGKSATGNDGRGNTYTAPLQQYFVGGATDFIPNTWMTVLVPFSAMDGVGRLNTDWLFAVAFTDIMPFGASFDLHEIAFVTAPC</sequence>
<evidence type="ECO:0000313" key="2">
    <source>
        <dbReference type="Proteomes" id="UP000008743"/>
    </source>
</evidence>
<dbReference type="InParanoid" id="A0A0D2VTU5"/>
<reference evidence="2" key="1">
    <citation type="submission" date="2011-02" db="EMBL/GenBank/DDBJ databases">
        <title>The Genome Sequence of Capsaspora owczarzaki ATCC 30864.</title>
        <authorList>
            <person name="Russ C."/>
            <person name="Cuomo C."/>
            <person name="Burger G."/>
            <person name="Gray M.W."/>
            <person name="Holland P.W.H."/>
            <person name="King N."/>
            <person name="Lang F.B.F."/>
            <person name="Roger A.J."/>
            <person name="Ruiz-Trillo I."/>
            <person name="Young S.K."/>
            <person name="Zeng Q."/>
            <person name="Gargeya S."/>
            <person name="Alvarado L."/>
            <person name="Berlin A."/>
            <person name="Chapman S.B."/>
            <person name="Chen Z."/>
            <person name="Freedman E."/>
            <person name="Gellesch M."/>
            <person name="Goldberg J."/>
            <person name="Griggs A."/>
            <person name="Gujja S."/>
            <person name="Heilman E."/>
            <person name="Heiman D."/>
            <person name="Howarth C."/>
            <person name="Mehta T."/>
            <person name="Neiman D."/>
            <person name="Pearson M."/>
            <person name="Roberts A."/>
            <person name="Saif S."/>
            <person name="Shea T."/>
            <person name="Shenoy N."/>
            <person name="Sisk P."/>
            <person name="Stolte C."/>
            <person name="Sykes S."/>
            <person name="White J."/>
            <person name="Yandava C."/>
            <person name="Haas B."/>
            <person name="Nusbaum C."/>
            <person name="Birren B."/>
        </authorList>
    </citation>
    <scope>NUCLEOTIDE SEQUENCE</scope>
    <source>
        <strain evidence="2">ATCC 30864</strain>
    </source>
</reference>
<gene>
    <name evidence="1" type="ORF">CAOG_005329</name>
</gene>
<proteinExistence type="predicted"/>
<accession>A0A0D2VTU5</accession>
<organism evidence="1 2">
    <name type="scientific">Capsaspora owczarzaki (strain ATCC 30864)</name>
    <dbReference type="NCBI Taxonomy" id="595528"/>
    <lineage>
        <taxon>Eukaryota</taxon>
        <taxon>Filasterea</taxon>
        <taxon>Capsaspora</taxon>
    </lineage>
</organism>
<dbReference type="InterPro" id="IPR021655">
    <property type="entry name" value="Put_metal-bd"/>
</dbReference>